<proteinExistence type="predicted"/>
<keyword evidence="1" id="KW-0472">Membrane</keyword>
<organism evidence="3">
    <name type="scientific">Arion vulgaris</name>
    <dbReference type="NCBI Taxonomy" id="1028688"/>
    <lineage>
        <taxon>Eukaryota</taxon>
        <taxon>Metazoa</taxon>
        <taxon>Spiralia</taxon>
        <taxon>Lophotrochozoa</taxon>
        <taxon>Mollusca</taxon>
        <taxon>Gastropoda</taxon>
        <taxon>Heterobranchia</taxon>
        <taxon>Euthyneura</taxon>
        <taxon>Panpulmonata</taxon>
        <taxon>Eupulmonata</taxon>
        <taxon>Stylommatophora</taxon>
        <taxon>Helicina</taxon>
        <taxon>Arionoidea</taxon>
        <taxon>Arionidae</taxon>
        <taxon>Arion</taxon>
    </lineage>
</organism>
<dbReference type="EMBL" id="HACG01028464">
    <property type="protein sequence ID" value="CEK75329.1"/>
    <property type="molecule type" value="Transcribed_RNA"/>
</dbReference>
<keyword evidence="1" id="KW-0812">Transmembrane</keyword>
<sequence>MKWLTLVVAVHILFSTSVTCDIAAEFKIGFSSTYMKTSELDQFQACLCNDAAVGCSFIKANNSILLHSKGLDGVGQKYVDVYVCILDVVHINCTRRTDLQNIYKDYQSFRITNRPSCSAKCIDTKWNRTNTIRFNDSKVSSGMCPAWNQSETVSNSPLSLKPKTIWIIVIASVIGFIVILVLVVVYIRCKRKSTLRKTVKYTVNTDASNKSVKNEQEEPLYFIIEGDKASIPDVTEQTYSDPKHYAKLHENTCKSTNLYDTFPEPKEI</sequence>
<gene>
    <name evidence="3" type="primary">ORF94994</name>
</gene>
<evidence type="ECO:0000313" key="3">
    <source>
        <dbReference type="EMBL" id="CEK75329.1"/>
    </source>
</evidence>
<dbReference type="AlphaFoldDB" id="A0A0B7A306"/>
<keyword evidence="1" id="KW-1133">Transmembrane helix</keyword>
<evidence type="ECO:0000256" key="1">
    <source>
        <dbReference type="SAM" id="Phobius"/>
    </source>
</evidence>
<keyword evidence="2" id="KW-0732">Signal</keyword>
<accession>A0A0B7A306</accession>
<feature type="transmembrane region" description="Helical" evidence="1">
    <location>
        <begin position="165"/>
        <end position="187"/>
    </location>
</feature>
<reference evidence="3" key="1">
    <citation type="submission" date="2014-12" db="EMBL/GenBank/DDBJ databases">
        <title>Insight into the proteome of Arion vulgaris.</title>
        <authorList>
            <person name="Aradska J."/>
            <person name="Bulat T."/>
            <person name="Smidak R."/>
            <person name="Sarate P."/>
            <person name="Gangsoo J."/>
            <person name="Sialana F."/>
            <person name="Bilban M."/>
            <person name="Lubec G."/>
        </authorList>
    </citation>
    <scope>NUCLEOTIDE SEQUENCE</scope>
    <source>
        <tissue evidence="3">Skin</tissue>
    </source>
</reference>
<name>A0A0B7A306_9EUPU</name>
<evidence type="ECO:0000256" key="2">
    <source>
        <dbReference type="SAM" id="SignalP"/>
    </source>
</evidence>
<feature type="signal peptide" evidence="2">
    <location>
        <begin position="1"/>
        <end position="20"/>
    </location>
</feature>
<protein>
    <submittedName>
        <fullName evidence="3">Uncharacterized protein</fullName>
    </submittedName>
</protein>
<feature type="chain" id="PRO_5002124025" evidence="2">
    <location>
        <begin position="21"/>
        <end position="268"/>
    </location>
</feature>